<dbReference type="Proteomes" id="UP000644749">
    <property type="component" value="Unassembled WGS sequence"/>
</dbReference>
<evidence type="ECO:0000256" key="1">
    <source>
        <dbReference type="SAM" id="SignalP"/>
    </source>
</evidence>
<dbReference type="InterPro" id="IPR014044">
    <property type="entry name" value="CAP_dom"/>
</dbReference>
<name>A0ABS1S7H1_9RHOB</name>
<keyword evidence="4" id="KW-1185">Reference proteome</keyword>
<evidence type="ECO:0000313" key="4">
    <source>
        <dbReference type="Proteomes" id="UP000644749"/>
    </source>
</evidence>
<reference evidence="3 4" key="1">
    <citation type="submission" date="2021-01" db="EMBL/GenBank/DDBJ databases">
        <title>011410 draft genome.</title>
        <authorList>
            <person name="Lang L."/>
        </authorList>
    </citation>
    <scope>NUCLEOTIDE SEQUENCE [LARGE SCALE GENOMIC DNA]</scope>
    <source>
        <strain evidence="3 4">KCTC 42845</strain>
    </source>
</reference>
<feature type="signal peptide" evidence="1">
    <location>
        <begin position="1"/>
        <end position="17"/>
    </location>
</feature>
<proteinExistence type="predicted"/>
<organism evidence="3 4">
    <name type="scientific">Paracoccus aerius</name>
    <dbReference type="NCBI Taxonomy" id="1915382"/>
    <lineage>
        <taxon>Bacteria</taxon>
        <taxon>Pseudomonadati</taxon>
        <taxon>Pseudomonadota</taxon>
        <taxon>Alphaproteobacteria</taxon>
        <taxon>Rhodobacterales</taxon>
        <taxon>Paracoccaceae</taxon>
        <taxon>Paracoccus</taxon>
    </lineage>
</organism>
<evidence type="ECO:0000313" key="3">
    <source>
        <dbReference type="EMBL" id="MBL3674674.1"/>
    </source>
</evidence>
<dbReference type="SUPFAM" id="SSF55797">
    <property type="entry name" value="PR-1-like"/>
    <property type="match status" value="1"/>
</dbReference>
<gene>
    <name evidence="3" type="ORF">JL111_14390</name>
</gene>
<feature type="chain" id="PRO_5045322862" evidence="1">
    <location>
        <begin position="18"/>
        <end position="175"/>
    </location>
</feature>
<comment type="caution">
    <text evidence="3">The sequence shown here is derived from an EMBL/GenBank/DDBJ whole genome shotgun (WGS) entry which is preliminary data.</text>
</comment>
<dbReference type="InterPro" id="IPR035940">
    <property type="entry name" value="CAP_sf"/>
</dbReference>
<dbReference type="PROSITE" id="PS51257">
    <property type="entry name" value="PROKAR_LIPOPROTEIN"/>
    <property type="match status" value="1"/>
</dbReference>
<feature type="domain" description="SCP" evidence="2">
    <location>
        <begin position="57"/>
        <end position="168"/>
    </location>
</feature>
<dbReference type="Gene3D" id="3.40.33.10">
    <property type="entry name" value="CAP"/>
    <property type="match status" value="1"/>
</dbReference>
<accession>A0ABS1S7H1</accession>
<dbReference type="EMBL" id="JAESHT010000012">
    <property type="protein sequence ID" value="MBL3674674.1"/>
    <property type="molecule type" value="Genomic_DNA"/>
</dbReference>
<dbReference type="PANTHER" id="PTHR31157:SF1">
    <property type="entry name" value="SCP DOMAIN-CONTAINING PROTEIN"/>
    <property type="match status" value="1"/>
</dbReference>
<protein>
    <submittedName>
        <fullName evidence="3">CAP domain-containing protein</fullName>
    </submittedName>
</protein>
<dbReference type="RefSeq" id="WP_191310995.1">
    <property type="nucleotide sequence ID" value="NZ_BNCL01000011.1"/>
</dbReference>
<keyword evidence="1" id="KW-0732">Signal</keyword>
<evidence type="ECO:0000259" key="2">
    <source>
        <dbReference type="Pfam" id="PF00188"/>
    </source>
</evidence>
<sequence>MSTFRILSTAAALAALAACQQGAELEMPWGRTAAPAEQSLAAQCASDPTISAQLDSAVNAARQAEGKTLLDSAPLLAQAAQSHACDMAQRGRLDVEGSNGSSVVDRARAVGYPACGVVQLVSRGGGPAQAVSGWLGTEAQRTELLGQTSRQVGSGSAQGAGGMTYYSVVLGDNCA</sequence>
<dbReference type="Pfam" id="PF00188">
    <property type="entry name" value="CAP"/>
    <property type="match status" value="1"/>
</dbReference>
<dbReference type="PANTHER" id="PTHR31157">
    <property type="entry name" value="SCP DOMAIN-CONTAINING PROTEIN"/>
    <property type="match status" value="1"/>
</dbReference>
<dbReference type="CDD" id="cd05379">
    <property type="entry name" value="CAP_bacterial"/>
    <property type="match status" value="1"/>
</dbReference>